<evidence type="ECO:0000256" key="2">
    <source>
        <dbReference type="ARBA" id="ARBA00022722"/>
    </source>
</evidence>
<protein>
    <recommendedName>
        <fullName evidence="5">Exodeoxyribonuclease 7 large subunit</fullName>
        <ecNumber evidence="5">3.1.11.6</ecNumber>
    </recommendedName>
    <alternativeName>
        <fullName evidence="5">Exodeoxyribonuclease VII large subunit</fullName>
        <shortName evidence="5">Exonuclease VII large subunit</shortName>
    </alternativeName>
</protein>
<evidence type="ECO:0000256" key="6">
    <source>
        <dbReference type="RuleBase" id="RU004355"/>
    </source>
</evidence>
<dbReference type="Proteomes" id="UP000885832">
    <property type="component" value="Unassembled WGS sequence"/>
</dbReference>
<dbReference type="EMBL" id="DRNF01000029">
    <property type="protein sequence ID" value="HHJ80080.1"/>
    <property type="molecule type" value="Genomic_DNA"/>
</dbReference>
<evidence type="ECO:0000259" key="7">
    <source>
        <dbReference type="Pfam" id="PF02601"/>
    </source>
</evidence>
<dbReference type="PANTHER" id="PTHR30008:SF0">
    <property type="entry name" value="EXODEOXYRIBONUCLEASE 7 LARGE SUBUNIT"/>
    <property type="match status" value="1"/>
</dbReference>
<dbReference type="GO" id="GO:0005737">
    <property type="term" value="C:cytoplasm"/>
    <property type="evidence" value="ECO:0007669"/>
    <property type="project" value="UniProtKB-SubCell"/>
</dbReference>
<comment type="catalytic activity">
    <reaction evidence="5 6">
        <text>Exonucleolytic cleavage in either 5'- to 3'- or 3'- to 5'-direction to yield nucleoside 5'-phosphates.</text>
        <dbReference type="EC" id="3.1.11.6"/>
    </reaction>
</comment>
<dbReference type="Pfam" id="PF02601">
    <property type="entry name" value="Exonuc_VII_L"/>
    <property type="match status" value="1"/>
</dbReference>
<keyword evidence="4 5" id="KW-0269">Exonuclease</keyword>
<evidence type="ECO:0000259" key="8">
    <source>
        <dbReference type="Pfam" id="PF13742"/>
    </source>
</evidence>
<keyword evidence="1 5" id="KW-0963">Cytoplasm</keyword>
<dbReference type="InterPro" id="IPR025824">
    <property type="entry name" value="OB-fold_nuc-bd_dom"/>
</dbReference>
<evidence type="ECO:0000256" key="5">
    <source>
        <dbReference type="HAMAP-Rule" id="MF_00378"/>
    </source>
</evidence>
<dbReference type="GO" id="GO:0008855">
    <property type="term" value="F:exodeoxyribonuclease VII activity"/>
    <property type="evidence" value="ECO:0007669"/>
    <property type="project" value="UniProtKB-UniRule"/>
</dbReference>
<gene>
    <name evidence="5" type="primary">xseA</name>
    <name evidence="9" type="ORF">ENJ65_00440</name>
</gene>
<organism evidence="9">
    <name type="scientific">Candidatus Tenderia electrophaga</name>
    <dbReference type="NCBI Taxonomy" id="1748243"/>
    <lineage>
        <taxon>Bacteria</taxon>
        <taxon>Pseudomonadati</taxon>
        <taxon>Pseudomonadota</taxon>
        <taxon>Gammaproteobacteria</taxon>
        <taxon>Candidatus Tenderiales</taxon>
        <taxon>Candidatus Tenderiaceae</taxon>
        <taxon>Candidatus Tenderia</taxon>
    </lineage>
</organism>
<dbReference type="GO" id="GO:0006308">
    <property type="term" value="P:DNA catabolic process"/>
    <property type="evidence" value="ECO:0007669"/>
    <property type="project" value="UniProtKB-UniRule"/>
</dbReference>
<comment type="function">
    <text evidence="5">Bidirectionally degrades single-stranded DNA into large acid-insoluble oligonucleotides, which are then degraded further into small acid-soluble oligonucleotides.</text>
</comment>
<evidence type="ECO:0000256" key="4">
    <source>
        <dbReference type="ARBA" id="ARBA00022839"/>
    </source>
</evidence>
<dbReference type="CDD" id="cd04489">
    <property type="entry name" value="ExoVII_LU_OBF"/>
    <property type="match status" value="1"/>
</dbReference>
<dbReference type="Pfam" id="PF13742">
    <property type="entry name" value="tRNA_anti_2"/>
    <property type="match status" value="1"/>
</dbReference>
<dbReference type="InterPro" id="IPR003753">
    <property type="entry name" value="Exonuc_VII_L"/>
</dbReference>
<comment type="caution">
    <text evidence="9">The sequence shown here is derived from an EMBL/GenBank/DDBJ whole genome shotgun (WGS) entry which is preliminary data.</text>
</comment>
<proteinExistence type="inferred from homology"/>
<dbReference type="GO" id="GO:0009318">
    <property type="term" value="C:exodeoxyribonuclease VII complex"/>
    <property type="evidence" value="ECO:0007669"/>
    <property type="project" value="UniProtKB-UniRule"/>
</dbReference>
<evidence type="ECO:0000256" key="1">
    <source>
        <dbReference type="ARBA" id="ARBA00022490"/>
    </source>
</evidence>
<evidence type="ECO:0000313" key="9">
    <source>
        <dbReference type="EMBL" id="HHJ80080.1"/>
    </source>
</evidence>
<dbReference type="HAMAP" id="MF_00378">
    <property type="entry name" value="Exonuc_7_L"/>
    <property type="match status" value="1"/>
</dbReference>
<keyword evidence="3 5" id="KW-0378">Hydrolase</keyword>
<reference evidence="9" key="1">
    <citation type="journal article" date="2020" name="mSystems">
        <title>Genome- and Community-Level Interaction Insights into Carbon Utilization and Element Cycling Functions of Hydrothermarchaeota in Hydrothermal Sediment.</title>
        <authorList>
            <person name="Zhou Z."/>
            <person name="Liu Y."/>
            <person name="Xu W."/>
            <person name="Pan J."/>
            <person name="Luo Z.H."/>
            <person name="Li M."/>
        </authorList>
    </citation>
    <scope>NUCLEOTIDE SEQUENCE [LARGE SCALE GENOMIC DNA]</scope>
    <source>
        <strain evidence="9">HyVt-505</strain>
    </source>
</reference>
<dbReference type="NCBIfam" id="TIGR00237">
    <property type="entry name" value="xseA"/>
    <property type="match status" value="1"/>
</dbReference>
<accession>A0A832J269</accession>
<sequence length="454" mass="51306">MQKTASQQHMPNRDIFSVSRLVRETKAVLEGSFPLLWLEGEISNFSRPSSGHMYFTLKDEAAQVRCAMFRGKNMHLRIKPKNGMQVLVRARLTLYEARGDFQIIIEHMEEAGLGALQRAFDELKSRLGQEGLFDTRIKQAIPALPRKIGVITSPTGAAIRDVLSVLKRRFPAIPVQIYPVPVQGDAAAAEIANMIKLADKRKECDVLLLTRGGGSLEDLWAFNEELVARAIHACQTPLVAAIGHEVDFTIADFVADQRAATPSAAAELLSPDQDEIQQQLSKQFSRLQHQLRSRLQQSQQGLDWLDKRLQQQHPGQQLQARRQRLNELQQRLGRIVKNNINVKSHLLTQLNSQLQRHAPLQQLNQLEIRQQALQQRLHHAWERIMANKQQRLAITSRSLNNVSPLATLQRGYAIIQDEDNKTVFTDASKLNQGDKISARLARGSLICTVDEIKK</sequence>
<dbReference type="GO" id="GO:0003676">
    <property type="term" value="F:nucleic acid binding"/>
    <property type="evidence" value="ECO:0007669"/>
    <property type="project" value="InterPro"/>
</dbReference>
<comment type="subunit">
    <text evidence="5">Heterooligomer composed of large and small subunits.</text>
</comment>
<feature type="domain" description="Exonuclease VII large subunit C-terminal" evidence="7">
    <location>
        <begin position="132"/>
        <end position="447"/>
    </location>
</feature>
<evidence type="ECO:0000256" key="3">
    <source>
        <dbReference type="ARBA" id="ARBA00022801"/>
    </source>
</evidence>
<dbReference type="AlphaFoldDB" id="A0A832J269"/>
<keyword evidence="2 5" id="KW-0540">Nuclease</keyword>
<comment type="similarity">
    <text evidence="5 6">Belongs to the XseA family.</text>
</comment>
<dbReference type="PANTHER" id="PTHR30008">
    <property type="entry name" value="EXODEOXYRIBONUCLEASE 7 LARGE SUBUNIT"/>
    <property type="match status" value="1"/>
</dbReference>
<comment type="subcellular location">
    <subcellularLocation>
        <location evidence="5 6">Cytoplasm</location>
    </subcellularLocation>
</comment>
<feature type="domain" description="OB-fold nucleic acid binding" evidence="8">
    <location>
        <begin position="16"/>
        <end position="109"/>
    </location>
</feature>
<name>A0A832J269_9GAMM</name>
<dbReference type="EC" id="3.1.11.6" evidence="5"/>
<dbReference type="InterPro" id="IPR020579">
    <property type="entry name" value="Exonuc_VII_lsu_C"/>
</dbReference>